<dbReference type="Pfam" id="PF01844">
    <property type="entry name" value="HNH"/>
    <property type="match status" value="1"/>
</dbReference>
<sequence>MPETKICRTCGEEKSVEDFYGRPSGWTQLDCKTCAVLKSSRRNIERYRNDPVSRARQIIHSQNNRAKRLGFSGSLDIHSLTDTLINTACCCYCRLPDLNRGVGFSLDHRQPLSGGGTNTLDTIAIACEPCNRAKGDLTEGEYRAWLHAVVDRLARLTPEDHP</sequence>
<evidence type="ECO:0000313" key="2">
    <source>
        <dbReference type="EMBL" id="MXV20201.1"/>
    </source>
</evidence>
<name>A0A6I4YJS1_9DEIO</name>
<dbReference type="InterPro" id="IPR002711">
    <property type="entry name" value="HNH"/>
</dbReference>
<evidence type="ECO:0000313" key="3">
    <source>
        <dbReference type="Proteomes" id="UP000430519"/>
    </source>
</evidence>
<feature type="domain" description="HNH" evidence="1">
    <location>
        <begin position="90"/>
        <end position="136"/>
    </location>
</feature>
<evidence type="ECO:0000259" key="1">
    <source>
        <dbReference type="Pfam" id="PF01844"/>
    </source>
</evidence>
<dbReference type="CDD" id="cd00085">
    <property type="entry name" value="HNHc"/>
    <property type="match status" value="1"/>
</dbReference>
<dbReference type="AlphaFoldDB" id="A0A6I4YJS1"/>
<dbReference type="Gene3D" id="1.10.30.50">
    <property type="match status" value="1"/>
</dbReference>
<proteinExistence type="predicted"/>
<dbReference type="GO" id="GO:0003676">
    <property type="term" value="F:nucleic acid binding"/>
    <property type="evidence" value="ECO:0007669"/>
    <property type="project" value="InterPro"/>
</dbReference>
<protein>
    <recommendedName>
        <fullName evidence="1">HNH domain-containing protein</fullName>
    </recommendedName>
</protein>
<dbReference type="InterPro" id="IPR003615">
    <property type="entry name" value="HNH_nuc"/>
</dbReference>
<dbReference type="GO" id="GO:0004519">
    <property type="term" value="F:endonuclease activity"/>
    <property type="evidence" value="ECO:0007669"/>
    <property type="project" value="InterPro"/>
</dbReference>
<dbReference type="EMBL" id="WVHK01000038">
    <property type="protein sequence ID" value="MXV20201.1"/>
    <property type="molecule type" value="Genomic_DNA"/>
</dbReference>
<accession>A0A6I4YJS1</accession>
<comment type="caution">
    <text evidence="2">The sequence shown here is derived from an EMBL/GenBank/DDBJ whole genome shotgun (WGS) entry which is preliminary data.</text>
</comment>
<keyword evidence="3" id="KW-1185">Reference proteome</keyword>
<gene>
    <name evidence="2" type="ORF">GLX28_11200</name>
</gene>
<dbReference type="RefSeq" id="WP_160979499.1">
    <property type="nucleotide sequence ID" value="NZ_WVHK01000038.1"/>
</dbReference>
<dbReference type="Proteomes" id="UP000430519">
    <property type="component" value="Unassembled WGS sequence"/>
</dbReference>
<dbReference type="GO" id="GO:0008270">
    <property type="term" value="F:zinc ion binding"/>
    <property type="evidence" value="ECO:0007669"/>
    <property type="project" value="InterPro"/>
</dbReference>
<organism evidence="2 3">
    <name type="scientific">Deinococcus xianganensis</name>
    <dbReference type="NCBI Taxonomy" id="1507289"/>
    <lineage>
        <taxon>Bacteria</taxon>
        <taxon>Thermotogati</taxon>
        <taxon>Deinococcota</taxon>
        <taxon>Deinococci</taxon>
        <taxon>Deinococcales</taxon>
        <taxon>Deinococcaceae</taxon>
        <taxon>Deinococcus</taxon>
    </lineage>
</organism>
<reference evidence="2 3" key="1">
    <citation type="submission" date="2019-11" db="EMBL/GenBank/DDBJ databases">
        <title>Genome sequence of Deinococcus xianganensis Y35, AI-2 producing algicidal bacterium, isolated from lake water.</title>
        <authorList>
            <person name="Li Y."/>
        </authorList>
    </citation>
    <scope>NUCLEOTIDE SEQUENCE [LARGE SCALE GENOMIC DNA]</scope>
    <source>
        <strain evidence="2 3">Y35</strain>
    </source>
</reference>